<sequence length="42" mass="5049">MAFGYLPQESPCVPKMKQWGLTPVYRSWTYDRVDLWPMLEEV</sequence>
<proteinExistence type="predicted"/>
<evidence type="ECO:0000313" key="2">
    <source>
        <dbReference type="Proteomes" id="UP000293547"/>
    </source>
</evidence>
<organism evidence="1 2">
    <name type="scientific">Alternaria gaisen</name>
    <dbReference type="NCBI Taxonomy" id="167740"/>
    <lineage>
        <taxon>Eukaryota</taxon>
        <taxon>Fungi</taxon>
        <taxon>Dikarya</taxon>
        <taxon>Ascomycota</taxon>
        <taxon>Pezizomycotina</taxon>
        <taxon>Dothideomycetes</taxon>
        <taxon>Pleosporomycetidae</taxon>
        <taxon>Pleosporales</taxon>
        <taxon>Pleosporineae</taxon>
        <taxon>Pleosporaceae</taxon>
        <taxon>Alternaria</taxon>
        <taxon>Alternaria sect. Alternaria</taxon>
    </lineage>
</organism>
<name>A0ACB6FKI7_9PLEO</name>
<dbReference type="EMBL" id="PDWZ02000006">
    <property type="protein sequence ID" value="KAB2104952.1"/>
    <property type="molecule type" value="Genomic_DNA"/>
</dbReference>
<comment type="caution">
    <text evidence="1">The sequence shown here is derived from an EMBL/GenBank/DDBJ whole genome shotgun (WGS) entry which is preliminary data.</text>
</comment>
<reference evidence="1 2" key="1">
    <citation type="journal article" date="2019" name="bioRxiv">
        <title>Genomics, evolutionary history and diagnostics of the Alternaria alternata species group including apple and Asian pear pathotypes.</title>
        <authorList>
            <person name="Armitage A.D."/>
            <person name="Cockerton H.M."/>
            <person name="Sreenivasaprasad S."/>
            <person name="Woodhall J.W."/>
            <person name="Lane C.R."/>
            <person name="Harrison R.J."/>
            <person name="Clarkson J.P."/>
        </authorList>
    </citation>
    <scope>NUCLEOTIDE SEQUENCE [LARGE SCALE GENOMIC DNA]</scope>
    <source>
        <strain evidence="1 2">FERA 650</strain>
    </source>
</reference>
<gene>
    <name evidence="1" type="ORF">AG0111_0g6754</name>
</gene>
<dbReference type="Proteomes" id="UP000293547">
    <property type="component" value="Unassembled WGS sequence"/>
</dbReference>
<keyword evidence="2" id="KW-1185">Reference proteome</keyword>
<accession>A0ACB6FKI7</accession>
<evidence type="ECO:0000313" key="1">
    <source>
        <dbReference type="EMBL" id="KAB2104952.1"/>
    </source>
</evidence>
<protein>
    <submittedName>
        <fullName evidence="1">Uncharacterized protein</fullName>
    </submittedName>
</protein>